<evidence type="ECO:0000256" key="2">
    <source>
        <dbReference type="ARBA" id="ARBA00022676"/>
    </source>
</evidence>
<comment type="caution">
    <text evidence="5">The sequence shown here is derived from an EMBL/GenBank/DDBJ whole genome shotgun (WGS) entry which is preliminary data.</text>
</comment>
<dbReference type="Gene3D" id="3.90.550.10">
    <property type="entry name" value="Spore Coat Polysaccharide Biosynthesis Protein SpsA, Chain A"/>
    <property type="match status" value="1"/>
</dbReference>
<dbReference type="OrthoDB" id="7248516at2"/>
<dbReference type="PANTHER" id="PTHR43630:SF1">
    <property type="entry name" value="POLY-BETA-1,6-N-ACETYL-D-GLUCOSAMINE SYNTHASE"/>
    <property type="match status" value="1"/>
</dbReference>
<evidence type="ECO:0000313" key="6">
    <source>
        <dbReference type="Proteomes" id="UP000283255"/>
    </source>
</evidence>
<reference evidence="5 6" key="1">
    <citation type="submission" date="2018-09" db="EMBL/GenBank/DDBJ databases">
        <authorList>
            <person name="Wang F."/>
        </authorList>
    </citation>
    <scope>NUCLEOTIDE SEQUENCE [LARGE SCALE GENOMIC DNA]</scope>
    <source>
        <strain evidence="5 6">PLHSC7-2</strain>
    </source>
</reference>
<organism evidence="5 6">
    <name type="scientific">Motilimonas pumila</name>
    <dbReference type="NCBI Taxonomy" id="2303987"/>
    <lineage>
        <taxon>Bacteria</taxon>
        <taxon>Pseudomonadati</taxon>
        <taxon>Pseudomonadota</taxon>
        <taxon>Gammaproteobacteria</taxon>
        <taxon>Alteromonadales</taxon>
        <taxon>Alteromonadales genera incertae sedis</taxon>
        <taxon>Motilimonas</taxon>
    </lineage>
</organism>
<comment type="similarity">
    <text evidence="1">Belongs to the glycosyltransferase 2 family.</text>
</comment>
<dbReference type="CDD" id="cd00761">
    <property type="entry name" value="Glyco_tranf_GTA_type"/>
    <property type="match status" value="1"/>
</dbReference>
<dbReference type="SUPFAM" id="SSF53448">
    <property type="entry name" value="Nucleotide-diphospho-sugar transferases"/>
    <property type="match status" value="1"/>
</dbReference>
<dbReference type="Pfam" id="PF00535">
    <property type="entry name" value="Glycos_transf_2"/>
    <property type="match status" value="1"/>
</dbReference>
<evidence type="ECO:0000313" key="5">
    <source>
        <dbReference type="EMBL" id="RJG50639.1"/>
    </source>
</evidence>
<keyword evidence="2" id="KW-0328">Glycosyltransferase</keyword>
<gene>
    <name evidence="5" type="ORF">D1Z90_03975</name>
</gene>
<keyword evidence="3 5" id="KW-0808">Transferase</keyword>
<dbReference type="EMBL" id="QZCH01000002">
    <property type="protein sequence ID" value="RJG50639.1"/>
    <property type="molecule type" value="Genomic_DNA"/>
</dbReference>
<keyword evidence="6" id="KW-1185">Reference proteome</keyword>
<evidence type="ECO:0000256" key="3">
    <source>
        <dbReference type="ARBA" id="ARBA00022679"/>
    </source>
</evidence>
<dbReference type="AlphaFoldDB" id="A0A418YJ53"/>
<evidence type="ECO:0000259" key="4">
    <source>
        <dbReference type="Pfam" id="PF00535"/>
    </source>
</evidence>
<dbReference type="InterPro" id="IPR001173">
    <property type="entry name" value="Glyco_trans_2-like"/>
</dbReference>
<reference evidence="5 6" key="2">
    <citation type="submission" date="2019-01" db="EMBL/GenBank/DDBJ databases">
        <title>Motilimonas pumilus sp. nov., isolated from the gut of sea cucumber (Apostichopus japonicus).</title>
        <authorList>
            <person name="Wang F.-Q."/>
            <person name="Ren L.-H."/>
            <person name="Lin Y.-W."/>
            <person name="Sun G.-H."/>
            <person name="Du Z.-J."/>
            <person name="Zhao J.-X."/>
            <person name="Liu X.-J."/>
            <person name="Liu L.-J."/>
        </authorList>
    </citation>
    <scope>NUCLEOTIDE SEQUENCE [LARGE SCALE GENOMIC DNA]</scope>
    <source>
        <strain evidence="5 6">PLHSC7-2</strain>
    </source>
</reference>
<sequence>MADKSSEEFELVITIFAYNEADSITRCLESVANTLAKHARFSGRSQCVLVANGCRDNTVDIANQFALQHPWLKVVDICLGDKCNAWNEAVHQHTGVGNYYVFLDGDCFVGENAISNLVTQLEQDPRLNACSAVPQAKYSLYRKEIVANGGIAGCLYALNADFVARIRQQNIRLPVGFIGDDSLVGALAHWNLEPLQNSWDKSLTQVCAGAEFSYDTTWLHALMSPRFYLRRCQRYSMRYFQNKLLSQKIYRSGLAGIPEKVEQLYWDAQLKDLKLRKSWRYYLFDRQTVNAILSKQRNV</sequence>
<proteinExistence type="inferred from homology"/>
<name>A0A418YJ53_9GAMM</name>
<evidence type="ECO:0000256" key="1">
    <source>
        <dbReference type="ARBA" id="ARBA00006739"/>
    </source>
</evidence>
<accession>A0A418YJ53</accession>
<dbReference type="Proteomes" id="UP000283255">
    <property type="component" value="Unassembled WGS sequence"/>
</dbReference>
<protein>
    <submittedName>
        <fullName evidence="5">Glycosyltransferase family 2 protein</fullName>
    </submittedName>
</protein>
<dbReference type="RefSeq" id="WP_119909440.1">
    <property type="nucleotide sequence ID" value="NZ_QZCH01000002.1"/>
</dbReference>
<feature type="domain" description="Glycosyltransferase 2-like" evidence="4">
    <location>
        <begin position="14"/>
        <end position="144"/>
    </location>
</feature>
<dbReference type="PANTHER" id="PTHR43630">
    <property type="entry name" value="POLY-BETA-1,6-N-ACETYL-D-GLUCOSAMINE SYNTHASE"/>
    <property type="match status" value="1"/>
</dbReference>
<dbReference type="InterPro" id="IPR029044">
    <property type="entry name" value="Nucleotide-diphossugar_trans"/>
</dbReference>
<dbReference type="GO" id="GO:0016757">
    <property type="term" value="F:glycosyltransferase activity"/>
    <property type="evidence" value="ECO:0007669"/>
    <property type="project" value="UniProtKB-KW"/>
</dbReference>